<dbReference type="InterPro" id="IPR004821">
    <property type="entry name" value="Cyt_trans-like"/>
</dbReference>
<proteinExistence type="inferred from homology"/>
<dbReference type="HAMAP" id="MF_00244">
    <property type="entry name" value="NaMN_adenylyltr"/>
    <property type="match status" value="1"/>
</dbReference>
<dbReference type="GO" id="GO:0004515">
    <property type="term" value="F:nicotinate-nucleotide adenylyltransferase activity"/>
    <property type="evidence" value="ECO:0007669"/>
    <property type="project" value="UniProtKB-UniRule"/>
</dbReference>
<dbReference type="InterPro" id="IPR005248">
    <property type="entry name" value="NadD/NMNAT"/>
</dbReference>
<evidence type="ECO:0000256" key="10">
    <source>
        <dbReference type="ARBA" id="ARBA00048721"/>
    </source>
</evidence>
<keyword evidence="4 11" id="KW-0662">Pyridine nucleotide biosynthesis</keyword>
<evidence type="ECO:0000256" key="8">
    <source>
        <dbReference type="ARBA" id="ARBA00022840"/>
    </source>
</evidence>
<name>A0A653A667_9BACT</name>
<evidence type="ECO:0000256" key="7">
    <source>
        <dbReference type="ARBA" id="ARBA00022741"/>
    </source>
</evidence>
<dbReference type="NCBIfam" id="TIGR00482">
    <property type="entry name" value="nicotinate (nicotinamide) nucleotide adenylyltransferase"/>
    <property type="match status" value="1"/>
</dbReference>
<keyword evidence="6 11" id="KW-0548">Nucleotidyltransferase</keyword>
<feature type="domain" description="Cytidyltransferase-like" evidence="12">
    <location>
        <begin position="6"/>
        <end position="166"/>
    </location>
</feature>
<evidence type="ECO:0000256" key="5">
    <source>
        <dbReference type="ARBA" id="ARBA00022679"/>
    </source>
</evidence>
<dbReference type="AlphaFoldDB" id="A0A653A667"/>
<sequence>MKTIGLFFGSFNPIHLGHAQLADYIFHFSGVDEIWFIVSPKNPLKVQSELIDEHLRLKMIELATAERDYLHVSDIEFNLPKPSYTITTLKALNDEYPEDDFILLIGSDNMAIFDQWKDYRTILEDYSILVYPREGYSYEDYEEKYPEMQILEEAPLFEISSTQIREMIKNNQDASEWLHPDVYQFILENKLYQ</sequence>
<protein>
    <recommendedName>
        <fullName evidence="11">Probable nicotinate-nucleotide adenylyltransferase</fullName>
        <ecNumber evidence="11">2.7.7.18</ecNumber>
    </recommendedName>
    <alternativeName>
        <fullName evidence="11">Deamido-NAD(+) diphosphorylase</fullName>
    </alternativeName>
    <alternativeName>
        <fullName evidence="11">Deamido-NAD(+) pyrophosphorylase</fullName>
    </alternativeName>
    <alternativeName>
        <fullName evidence="11">Nicotinate mononucleotide adenylyltransferase</fullName>
        <shortName evidence="11">NaMN adenylyltransferase</shortName>
    </alternativeName>
</protein>
<keyword evidence="9 11" id="KW-0520">NAD</keyword>
<dbReference type="SUPFAM" id="SSF52374">
    <property type="entry name" value="Nucleotidylyl transferase"/>
    <property type="match status" value="1"/>
</dbReference>
<dbReference type="Gene3D" id="3.40.50.620">
    <property type="entry name" value="HUPs"/>
    <property type="match status" value="1"/>
</dbReference>
<dbReference type="CDD" id="cd02165">
    <property type="entry name" value="NMNAT"/>
    <property type="match status" value="1"/>
</dbReference>
<gene>
    <name evidence="11 13" type="primary">nadD</name>
    <name evidence="13" type="ORF">TRIP_D170032</name>
</gene>
<comment type="catalytic activity">
    <reaction evidence="10 11">
        <text>nicotinate beta-D-ribonucleotide + ATP + H(+) = deamido-NAD(+) + diphosphate</text>
        <dbReference type="Rhea" id="RHEA:22860"/>
        <dbReference type="ChEBI" id="CHEBI:15378"/>
        <dbReference type="ChEBI" id="CHEBI:30616"/>
        <dbReference type="ChEBI" id="CHEBI:33019"/>
        <dbReference type="ChEBI" id="CHEBI:57502"/>
        <dbReference type="ChEBI" id="CHEBI:58437"/>
        <dbReference type="EC" id="2.7.7.18"/>
    </reaction>
</comment>
<accession>A0A653A667</accession>
<reference evidence="13" key="1">
    <citation type="submission" date="2018-07" db="EMBL/GenBank/DDBJ databases">
        <authorList>
            <consortium name="Genoscope - CEA"/>
            <person name="William W."/>
        </authorList>
    </citation>
    <scope>NUCLEOTIDE SEQUENCE</scope>
    <source>
        <strain evidence="13">IK1</strain>
    </source>
</reference>
<keyword evidence="8 11" id="KW-0067">ATP-binding</keyword>
<keyword evidence="7 11" id="KW-0547">Nucleotide-binding</keyword>
<dbReference type="EMBL" id="UPXZ01000009">
    <property type="protein sequence ID" value="VBB43517.1"/>
    <property type="molecule type" value="Genomic_DNA"/>
</dbReference>
<evidence type="ECO:0000256" key="4">
    <source>
        <dbReference type="ARBA" id="ARBA00022642"/>
    </source>
</evidence>
<evidence type="ECO:0000256" key="9">
    <source>
        <dbReference type="ARBA" id="ARBA00023027"/>
    </source>
</evidence>
<dbReference type="PANTHER" id="PTHR39321:SF3">
    <property type="entry name" value="PHOSPHOPANTETHEINE ADENYLYLTRANSFERASE"/>
    <property type="match status" value="1"/>
</dbReference>
<dbReference type="GO" id="GO:0009435">
    <property type="term" value="P:NAD+ biosynthetic process"/>
    <property type="evidence" value="ECO:0007669"/>
    <property type="project" value="UniProtKB-UniRule"/>
</dbReference>
<comment type="similarity">
    <text evidence="3 11">Belongs to the NadD family.</text>
</comment>
<evidence type="ECO:0000313" key="13">
    <source>
        <dbReference type="EMBL" id="VBB43517.1"/>
    </source>
</evidence>
<evidence type="ECO:0000256" key="2">
    <source>
        <dbReference type="ARBA" id="ARBA00005019"/>
    </source>
</evidence>
<evidence type="ECO:0000256" key="11">
    <source>
        <dbReference type="HAMAP-Rule" id="MF_00244"/>
    </source>
</evidence>
<evidence type="ECO:0000259" key="12">
    <source>
        <dbReference type="Pfam" id="PF01467"/>
    </source>
</evidence>
<dbReference type="Pfam" id="PF01467">
    <property type="entry name" value="CTP_transf_like"/>
    <property type="match status" value="1"/>
</dbReference>
<comment type="function">
    <text evidence="1 11">Catalyzes the reversible adenylation of nicotinate mononucleotide (NaMN) to nicotinic acid adenine dinucleotide (NaAD).</text>
</comment>
<dbReference type="UniPathway" id="UPA00253">
    <property type="reaction ID" value="UER00332"/>
</dbReference>
<evidence type="ECO:0000256" key="6">
    <source>
        <dbReference type="ARBA" id="ARBA00022695"/>
    </source>
</evidence>
<dbReference type="EC" id="2.7.7.18" evidence="11"/>
<dbReference type="PANTHER" id="PTHR39321">
    <property type="entry name" value="NICOTINATE-NUCLEOTIDE ADENYLYLTRANSFERASE-RELATED"/>
    <property type="match status" value="1"/>
</dbReference>
<dbReference type="InterPro" id="IPR014729">
    <property type="entry name" value="Rossmann-like_a/b/a_fold"/>
</dbReference>
<keyword evidence="5 11" id="KW-0808">Transferase</keyword>
<organism evidence="13">
    <name type="scientific">uncultured Paludibacter sp</name>
    <dbReference type="NCBI Taxonomy" id="497635"/>
    <lineage>
        <taxon>Bacteria</taxon>
        <taxon>Pseudomonadati</taxon>
        <taxon>Bacteroidota</taxon>
        <taxon>Bacteroidia</taxon>
        <taxon>Bacteroidales</taxon>
        <taxon>Paludibacteraceae</taxon>
        <taxon>Paludibacter</taxon>
        <taxon>environmental samples</taxon>
    </lineage>
</organism>
<dbReference type="GO" id="GO:0005524">
    <property type="term" value="F:ATP binding"/>
    <property type="evidence" value="ECO:0007669"/>
    <property type="project" value="UniProtKB-KW"/>
</dbReference>
<comment type="pathway">
    <text evidence="2 11">Cofactor biosynthesis; NAD(+) biosynthesis; deamido-NAD(+) from nicotinate D-ribonucleotide: step 1/1.</text>
</comment>
<evidence type="ECO:0000256" key="1">
    <source>
        <dbReference type="ARBA" id="ARBA00002324"/>
    </source>
</evidence>
<evidence type="ECO:0000256" key="3">
    <source>
        <dbReference type="ARBA" id="ARBA00009014"/>
    </source>
</evidence>